<reference evidence="2" key="1">
    <citation type="submission" date="2016-10" db="EMBL/GenBank/DDBJ databases">
        <title>Frankia sp. NRRL B-16386 Genome sequencing.</title>
        <authorList>
            <person name="Ghodhbane-Gtari F."/>
            <person name="Swanson E."/>
            <person name="Gueddou A."/>
            <person name="Hezbri K."/>
            <person name="Ktari K."/>
            <person name="Nouioui I."/>
            <person name="Morris K."/>
            <person name="Simpson S."/>
            <person name="Abebe-Akele F."/>
            <person name="Thomas K."/>
            <person name="Gtari M."/>
            <person name="Tisa L.S."/>
        </authorList>
    </citation>
    <scope>NUCLEOTIDE SEQUENCE [LARGE SCALE GENOMIC DNA]</scope>
    <source>
        <strain evidence="2">NRRL B-16386</strain>
    </source>
</reference>
<name>A0A1V2I032_9ACTN</name>
<dbReference type="AlphaFoldDB" id="A0A1V2I032"/>
<dbReference type="Proteomes" id="UP000188929">
    <property type="component" value="Unassembled WGS sequence"/>
</dbReference>
<keyword evidence="2" id="KW-1185">Reference proteome</keyword>
<accession>A0A1V2I032</accession>
<sequence>MSAVDQVVASSQAGRCHRLRLAGSWSWKRTFRITTIALGTLDVIAHRISATRPIADVTATITSLPRTHTNAGVQKQAIGECIPVGEASGGHERCHRR</sequence>
<dbReference type="STRING" id="1834516.BL253_35030"/>
<comment type="caution">
    <text evidence="1">The sequence shown here is derived from an EMBL/GenBank/DDBJ whole genome shotgun (WGS) entry which is preliminary data.</text>
</comment>
<evidence type="ECO:0000313" key="2">
    <source>
        <dbReference type="Proteomes" id="UP000188929"/>
    </source>
</evidence>
<proteinExistence type="predicted"/>
<gene>
    <name evidence="1" type="ORF">BL253_35030</name>
</gene>
<dbReference type="EMBL" id="MOMC01000102">
    <property type="protein sequence ID" value="ONH22637.1"/>
    <property type="molecule type" value="Genomic_DNA"/>
</dbReference>
<protein>
    <submittedName>
        <fullName evidence="1">Uncharacterized protein</fullName>
    </submittedName>
</protein>
<dbReference type="RefSeq" id="WP_158230487.1">
    <property type="nucleotide sequence ID" value="NZ_MOMC01000102.1"/>
</dbReference>
<evidence type="ECO:0000313" key="1">
    <source>
        <dbReference type="EMBL" id="ONH22637.1"/>
    </source>
</evidence>
<organism evidence="1 2">
    <name type="scientific">Pseudofrankia asymbiotica</name>
    <dbReference type="NCBI Taxonomy" id="1834516"/>
    <lineage>
        <taxon>Bacteria</taxon>
        <taxon>Bacillati</taxon>
        <taxon>Actinomycetota</taxon>
        <taxon>Actinomycetes</taxon>
        <taxon>Frankiales</taxon>
        <taxon>Frankiaceae</taxon>
        <taxon>Pseudofrankia</taxon>
    </lineage>
</organism>